<proteinExistence type="predicted"/>
<name>A0A3N4IP75_ASCIM</name>
<dbReference type="Proteomes" id="UP000275078">
    <property type="component" value="Unassembled WGS sequence"/>
</dbReference>
<keyword evidence="2" id="KW-0472">Membrane</keyword>
<dbReference type="EMBL" id="ML119651">
    <property type="protein sequence ID" value="RPA85980.1"/>
    <property type="molecule type" value="Genomic_DNA"/>
</dbReference>
<protein>
    <submittedName>
        <fullName evidence="3">Uncharacterized protein</fullName>
    </submittedName>
</protein>
<feature type="region of interest" description="Disordered" evidence="1">
    <location>
        <begin position="67"/>
        <end position="126"/>
    </location>
</feature>
<keyword evidence="2" id="KW-0812">Transmembrane</keyword>
<organism evidence="3 4">
    <name type="scientific">Ascobolus immersus RN42</name>
    <dbReference type="NCBI Taxonomy" id="1160509"/>
    <lineage>
        <taxon>Eukaryota</taxon>
        <taxon>Fungi</taxon>
        <taxon>Dikarya</taxon>
        <taxon>Ascomycota</taxon>
        <taxon>Pezizomycotina</taxon>
        <taxon>Pezizomycetes</taxon>
        <taxon>Pezizales</taxon>
        <taxon>Ascobolaceae</taxon>
        <taxon>Ascobolus</taxon>
    </lineage>
</organism>
<feature type="compositionally biased region" description="Polar residues" evidence="1">
    <location>
        <begin position="76"/>
        <end position="92"/>
    </location>
</feature>
<feature type="region of interest" description="Disordered" evidence="1">
    <location>
        <begin position="150"/>
        <end position="171"/>
    </location>
</feature>
<keyword evidence="2" id="KW-1133">Transmembrane helix</keyword>
<evidence type="ECO:0000256" key="2">
    <source>
        <dbReference type="SAM" id="Phobius"/>
    </source>
</evidence>
<keyword evidence="4" id="KW-1185">Reference proteome</keyword>
<evidence type="ECO:0000313" key="4">
    <source>
        <dbReference type="Proteomes" id="UP000275078"/>
    </source>
</evidence>
<evidence type="ECO:0000256" key="1">
    <source>
        <dbReference type="SAM" id="MobiDB-lite"/>
    </source>
</evidence>
<dbReference type="AlphaFoldDB" id="A0A3N4IP75"/>
<reference evidence="3 4" key="1">
    <citation type="journal article" date="2018" name="Nat. Ecol. Evol.">
        <title>Pezizomycetes genomes reveal the molecular basis of ectomycorrhizal truffle lifestyle.</title>
        <authorList>
            <person name="Murat C."/>
            <person name="Payen T."/>
            <person name="Noel B."/>
            <person name="Kuo A."/>
            <person name="Morin E."/>
            <person name="Chen J."/>
            <person name="Kohler A."/>
            <person name="Krizsan K."/>
            <person name="Balestrini R."/>
            <person name="Da Silva C."/>
            <person name="Montanini B."/>
            <person name="Hainaut M."/>
            <person name="Levati E."/>
            <person name="Barry K.W."/>
            <person name="Belfiori B."/>
            <person name="Cichocki N."/>
            <person name="Clum A."/>
            <person name="Dockter R.B."/>
            <person name="Fauchery L."/>
            <person name="Guy J."/>
            <person name="Iotti M."/>
            <person name="Le Tacon F."/>
            <person name="Lindquist E.A."/>
            <person name="Lipzen A."/>
            <person name="Malagnac F."/>
            <person name="Mello A."/>
            <person name="Molinier V."/>
            <person name="Miyauchi S."/>
            <person name="Poulain J."/>
            <person name="Riccioni C."/>
            <person name="Rubini A."/>
            <person name="Sitrit Y."/>
            <person name="Splivallo R."/>
            <person name="Traeger S."/>
            <person name="Wang M."/>
            <person name="Zifcakova L."/>
            <person name="Wipf D."/>
            <person name="Zambonelli A."/>
            <person name="Paolocci F."/>
            <person name="Nowrousian M."/>
            <person name="Ottonello S."/>
            <person name="Baldrian P."/>
            <person name="Spatafora J.W."/>
            <person name="Henrissat B."/>
            <person name="Nagy L.G."/>
            <person name="Aury J.M."/>
            <person name="Wincker P."/>
            <person name="Grigoriev I.V."/>
            <person name="Bonfante P."/>
            <person name="Martin F.M."/>
        </authorList>
    </citation>
    <scope>NUCLEOTIDE SEQUENCE [LARGE SCALE GENOMIC DNA]</scope>
    <source>
        <strain evidence="3 4">RN42</strain>
    </source>
</reference>
<feature type="compositionally biased region" description="Low complexity" evidence="1">
    <location>
        <begin position="93"/>
        <end position="116"/>
    </location>
</feature>
<feature type="transmembrane region" description="Helical" evidence="2">
    <location>
        <begin position="177"/>
        <end position="199"/>
    </location>
</feature>
<gene>
    <name evidence="3" type="ORF">BJ508DRAFT_322130</name>
</gene>
<accession>A0A3N4IP75</accession>
<evidence type="ECO:0000313" key="3">
    <source>
        <dbReference type="EMBL" id="RPA85980.1"/>
    </source>
</evidence>
<sequence>MSYYDDAGNQWVSKKVSWTLPKSPLGELEPDPNIGNTETYTLLVKEYRARNGEVIVLVSNPFKVRFEKPPVPLPSRTKTTVFQPAPAPTSNLSPSSVATSVPAPSSQASSDPSPESGNAKTDGASAKTTTIEDGFAATAISTVSFPVPSTIRVTVPPTTSPDAGDSRPSDNHSGVPLAGIIGGCSAGVLVLLGITWGIIAYRRKARGDNAVKKRAEDSGDYDESESMRNDIPWYMRSVPSLEMETPLFNDSEDMSVVAMMYPDDKVLRDSD</sequence>